<reference evidence="1 2" key="1">
    <citation type="submission" date="2013-08" db="EMBL/GenBank/DDBJ databases">
        <authorList>
            <person name="Durkin A.S."/>
            <person name="Haft D.R."/>
            <person name="McCorrison J."/>
            <person name="Torralba M."/>
            <person name="Gillis M."/>
            <person name="Haft D.H."/>
            <person name="Methe B."/>
            <person name="Sutton G."/>
            <person name="Nelson K.E."/>
        </authorList>
    </citation>
    <scope>NUCLEOTIDE SEQUENCE [LARGE SCALE GENOMIC DNA]</scope>
    <source>
        <strain evidence="1 2">F0195</strain>
    </source>
</reference>
<name>U2TU32_9ACTN</name>
<dbReference type="InterPro" id="IPR024787">
    <property type="entry name" value="EcsC"/>
</dbReference>
<gene>
    <name evidence="1" type="ORF">HMPREF1316_2636</name>
</gene>
<dbReference type="PANTHER" id="PTHR41260">
    <property type="entry name" value="PROTEIN ECSC"/>
    <property type="match status" value="1"/>
</dbReference>
<dbReference type="EMBL" id="AWEZ01000025">
    <property type="protein sequence ID" value="ERL09583.1"/>
    <property type="molecule type" value="Genomic_DNA"/>
</dbReference>
<accession>U2TU32</accession>
<organism evidence="1 2">
    <name type="scientific">Olsenella profusa F0195</name>
    <dbReference type="NCBI Taxonomy" id="1125712"/>
    <lineage>
        <taxon>Bacteria</taxon>
        <taxon>Bacillati</taxon>
        <taxon>Actinomycetota</taxon>
        <taxon>Coriobacteriia</taxon>
        <taxon>Coriobacteriales</taxon>
        <taxon>Atopobiaceae</taxon>
        <taxon>Olsenella</taxon>
    </lineage>
</organism>
<dbReference type="Pfam" id="PF12787">
    <property type="entry name" value="EcsC"/>
    <property type="match status" value="1"/>
</dbReference>
<proteinExistence type="predicted"/>
<evidence type="ECO:0000313" key="1">
    <source>
        <dbReference type="EMBL" id="ERL09583.1"/>
    </source>
</evidence>
<evidence type="ECO:0000313" key="2">
    <source>
        <dbReference type="Proteomes" id="UP000016638"/>
    </source>
</evidence>
<dbReference type="RefSeq" id="WP_021725522.1">
    <property type="nucleotide sequence ID" value="NZ_AWEZ01000025.1"/>
</dbReference>
<protein>
    <submittedName>
        <fullName evidence="1">EcsC family protein</fullName>
    </submittedName>
</protein>
<dbReference type="PANTHER" id="PTHR41260:SF1">
    <property type="entry name" value="PROTEIN ECSC"/>
    <property type="match status" value="1"/>
</dbReference>
<dbReference type="eggNOG" id="ENOG5030I5M">
    <property type="taxonomic scope" value="Bacteria"/>
</dbReference>
<dbReference type="Proteomes" id="UP000016638">
    <property type="component" value="Unassembled WGS sequence"/>
</dbReference>
<keyword evidence="2" id="KW-1185">Reference proteome</keyword>
<dbReference type="PATRIC" id="fig|1125712.3.peg.686"/>
<dbReference type="AlphaFoldDB" id="U2TU32"/>
<comment type="caution">
    <text evidence="1">The sequence shown here is derived from an EMBL/GenBank/DDBJ whole genome shotgun (WGS) entry which is preliminary data.</text>
</comment>
<sequence length="244" mass="26527">MSSLDEICLLRSYDVAKAANKTYGQHMGAAAVEGGATGAVGFWGIPTNFALSMLVYFRAVQSVAMMYGYDVKEDPDELMIAGQVFSASMSPGSMVLRRMTTWARSFLFAGVASVEQAAKKGWTAMIQEGGTALLIAQMRALANKAAQKALVKNGTKGLENSIFRNVLKQVGSKLALKNVVRIVPLFGAGFGLLFDTAQMDKVIKFADTFYHKRFIMEKPERVHLLTGIDIDGDKDPAEVEPEVE</sequence>